<dbReference type="AlphaFoldDB" id="A0A6N7XKS7"/>
<evidence type="ECO:0000259" key="1">
    <source>
        <dbReference type="Pfam" id="PF08348"/>
    </source>
</evidence>
<dbReference type="InterPro" id="IPR039446">
    <property type="entry name" value="DauR-like"/>
</dbReference>
<keyword evidence="4" id="KW-1185">Reference proteome</keyword>
<dbReference type="Pfam" id="PF13309">
    <property type="entry name" value="HTH_22"/>
    <property type="match status" value="1"/>
</dbReference>
<comment type="caution">
    <text evidence="3">The sequence shown here is derived from an EMBL/GenBank/DDBJ whole genome shotgun (WGS) entry which is preliminary data.</text>
</comment>
<evidence type="ECO:0000313" key="4">
    <source>
        <dbReference type="Proteomes" id="UP000469424"/>
    </source>
</evidence>
<dbReference type="Proteomes" id="UP000469424">
    <property type="component" value="Unassembled WGS sequence"/>
</dbReference>
<accession>A0A6N7XKS7</accession>
<dbReference type="Pfam" id="PF08348">
    <property type="entry name" value="PAS_6"/>
    <property type="match status" value="1"/>
</dbReference>
<evidence type="ECO:0000259" key="2">
    <source>
        <dbReference type="Pfam" id="PF13309"/>
    </source>
</evidence>
<feature type="domain" description="YheO-like" evidence="1">
    <location>
        <begin position="8"/>
        <end position="116"/>
    </location>
</feature>
<organism evidence="3 4">
    <name type="scientific">Mogibacterium kristiansenii</name>
    <dbReference type="NCBI Taxonomy" id="2606708"/>
    <lineage>
        <taxon>Bacteria</taxon>
        <taxon>Bacillati</taxon>
        <taxon>Bacillota</taxon>
        <taxon>Clostridia</taxon>
        <taxon>Peptostreptococcales</taxon>
        <taxon>Anaerovoracaceae</taxon>
        <taxon>Mogibacterium</taxon>
    </lineage>
</organism>
<evidence type="ECO:0000313" key="3">
    <source>
        <dbReference type="EMBL" id="MST70529.1"/>
    </source>
</evidence>
<proteinExistence type="predicted"/>
<name>A0A6N7XKS7_9FIRM</name>
<gene>
    <name evidence="3" type="ORF">FYJ65_04105</name>
</gene>
<sequence length="221" mass="25112">MKQEELIKIMIGVAKGIAKVEGRDTEVAVHDLHEMQMVFIANGNITGREVGTRMDKSIYKMILRQSDDDGHMIAYRTMSEKGKRLRSSHFIIRDEKGEPAVLICINQDDSKLEELRDYINYKIHVNTDEECSPGDSGGNIIQNVAQNAIMNSIWKMTTGDLDTKEGKITLLKELKRQGIFDVRATTPYICKALSISQTTLYNYLREIKNEGEDDSTPLRLK</sequence>
<dbReference type="InterPro" id="IPR039445">
    <property type="entry name" value="DauR-like_HTH"/>
</dbReference>
<dbReference type="PANTHER" id="PTHR35568:SF1">
    <property type="entry name" value="TRANSCRIPTIONAL REGULATOR DAUR"/>
    <property type="match status" value="1"/>
</dbReference>
<dbReference type="RefSeq" id="WP_154554096.1">
    <property type="nucleotide sequence ID" value="NZ_JAQXUZ010000014.1"/>
</dbReference>
<protein>
    <submittedName>
        <fullName evidence="3">Transcriptional regulator</fullName>
    </submittedName>
</protein>
<reference evidence="3 4" key="1">
    <citation type="submission" date="2019-08" db="EMBL/GenBank/DDBJ databases">
        <title>In-depth cultivation of the pig gut microbiome towards novel bacterial diversity and tailored functional studies.</title>
        <authorList>
            <person name="Wylensek D."/>
            <person name="Hitch T.C.A."/>
            <person name="Clavel T."/>
        </authorList>
    </citation>
    <scope>NUCLEOTIDE SEQUENCE [LARGE SCALE GENOMIC DNA]</scope>
    <source>
        <strain evidence="3 4">WCA-MUC-591-APC-4B</strain>
    </source>
</reference>
<dbReference type="EMBL" id="VUNA01000006">
    <property type="protein sequence ID" value="MST70529.1"/>
    <property type="molecule type" value="Genomic_DNA"/>
</dbReference>
<feature type="domain" description="Transcriptional regulator DauR-like HTH" evidence="2">
    <location>
        <begin position="163"/>
        <end position="205"/>
    </location>
</feature>
<dbReference type="PANTHER" id="PTHR35568">
    <property type="entry name" value="TRANSCRIPTIONAL REGULATOR DAUR"/>
    <property type="match status" value="1"/>
</dbReference>
<dbReference type="InterPro" id="IPR013559">
    <property type="entry name" value="YheO"/>
</dbReference>